<dbReference type="PANTHER" id="PTHR43877:SF2">
    <property type="entry name" value="AMINOALKYLPHOSPHONATE N-ACETYLTRANSFERASE-RELATED"/>
    <property type="match status" value="1"/>
</dbReference>
<sequence length="180" mass="18958">MTDANELTVRLRAEADLPRCVEALAGVQAADRYPVDWPADPAGWLTPHGMTDAWVVVAGADVVGHMALTPPGLALATATGLPERRLLAVARLFVSTCARRRGVAALLLDRAIETGAARGQTPVLEVETAASAAIGLYERAGWRHVGTSTADWTTADGRLARMRAYVASAVPLNSSRSNCS</sequence>
<name>A0AAU1TZC1_9ACTN</name>
<reference evidence="4" key="1">
    <citation type="submission" date="2022-10" db="EMBL/GenBank/DDBJ databases">
        <title>The complete genomes of actinobacterial strains from the NBC collection.</title>
        <authorList>
            <person name="Joergensen T.S."/>
            <person name="Alvarez Arevalo M."/>
            <person name="Sterndorff E.B."/>
            <person name="Faurdal D."/>
            <person name="Vuksanovic O."/>
            <person name="Mourched A.-S."/>
            <person name="Charusanti P."/>
            <person name="Shaw S."/>
            <person name="Blin K."/>
            <person name="Weber T."/>
        </authorList>
    </citation>
    <scope>NUCLEOTIDE SEQUENCE</scope>
    <source>
        <strain evidence="4">NBC_00119</strain>
    </source>
</reference>
<dbReference type="InterPro" id="IPR000182">
    <property type="entry name" value="GNAT_dom"/>
</dbReference>
<feature type="domain" description="N-acetyltransferase" evidence="3">
    <location>
        <begin position="7"/>
        <end position="167"/>
    </location>
</feature>
<dbReference type="InterPro" id="IPR016181">
    <property type="entry name" value="Acyl_CoA_acyltransferase"/>
</dbReference>
<dbReference type="GO" id="GO:0016747">
    <property type="term" value="F:acyltransferase activity, transferring groups other than amino-acyl groups"/>
    <property type="evidence" value="ECO:0007669"/>
    <property type="project" value="InterPro"/>
</dbReference>
<keyword evidence="1 4" id="KW-0808">Transferase</keyword>
<dbReference type="PANTHER" id="PTHR43877">
    <property type="entry name" value="AMINOALKYLPHOSPHONATE N-ACETYLTRANSFERASE-RELATED-RELATED"/>
    <property type="match status" value="1"/>
</dbReference>
<dbReference type="AlphaFoldDB" id="A0AAU1TZC1"/>
<protein>
    <submittedName>
        <fullName evidence="4">GNAT family N-acetyltransferase</fullName>
        <ecNumber evidence="4">2.3.1.-</ecNumber>
    </submittedName>
</protein>
<proteinExistence type="predicted"/>
<dbReference type="Pfam" id="PF00583">
    <property type="entry name" value="Acetyltransf_1"/>
    <property type="match status" value="1"/>
</dbReference>
<evidence type="ECO:0000259" key="3">
    <source>
        <dbReference type="PROSITE" id="PS51186"/>
    </source>
</evidence>
<dbReference type="InterPro" id="IPR050832">
    <property type="entry name" value="Bact_Acetyltransf"/>
</dbReference>
<dbReference type="EC" id="2.3.1.-" evidence="4"/>
<dbReference type="SUPFAM" id="SSF55729">
    <property type="entry name" value="Acyl-CoA N-acyltransferases (Nat)"/>
    <property type="match status" value="1"/>
</dbReference>
<evidence type="ECO:0000313" key="4">
    <source>
        <dbReference type="EMBL" id="WTS10684.1"/>
    </source>
</evidence>
<gene>
    <name evidence="4" type="ORF">OHU69_06160</name>
</gene>
<organism evidence="4">
    <name type="scientific">Streptomyces sp. NBC_00119</name>
    <dbReference type="NCBI Taxonomy" id="2975659"/>
    <lineage>
        <taxon>Bacteria</taxon>
        <taxon>Bacillati</taxon>
        <taxon>Actinomycetota</taxon>
        <taxon>Actinomycetes</taxon>
        <taxon>Kitasatosporales</taxon>
        <taxon>Streptomycetaceae</taxon>
        <taxon>Streptomyces</taxon>
    </lineage>
</organism>
<keyword evidence="2 4" id="KW-0012">Acyltransferase</keyword>
<evidence type="ECO:0000256" key="2">
    <source>
        <dbReference type="ARBA" id="ARBA00023315"/>
    </source>
</evidence>
<dbReference type="EMBL" id="CP108195">
    <property type="protein sequence ID" value="WTS10684.1"/>
    <property type="molecule type" value="Genomic_DNA"/>
</dbReference>
<evidence type="ECO:0000256" key="1">
    <source>
        <dbReference type="ARBA" id="ARBA00022679"/>
    </source>
</evidence>
<dbReference type="PROSITE" id="PS51186">
    <property type="entry name" value="GNAT"/>
    <property type="match status" value="1"/>
</dbReference>
<dbReference type="Gene3D" id="3.40.630.30">
    <property type="match status" value="1"/>
</dbReference>
<accession>A0AAU1TZC1</accession>